<sequence>MATDMSAHDGPLTIRTHRPGDMCMIAHRFSAEFCAAPWNYDERFEALLGRSVAGFLDNFHPARDRCWIAERDGVFMGCVALVQDRDDDRAAKLRLLFTDDRARGTGVGTALLTVLVAFAREAGYESVSLWTQAALLGARRLYQRAGFEIVETEEHDLWGPRIVGEIWRLALQGAGAK</sequence>
<dbReference type="PANTHER" id="PTHR13947:SF37">
    <property type="entry name" value="LD18367P"/>
    <property type="match status" value="1"/>
</dbReference>
<evidence type="ECO:0000259" key="2">
    <source>
        <dbReference type="PROSITE" id="PS51186"/>
    </source>
</evidence>
<dbReference type="PANTHER" id="PTHR13947">
    <property type="entry name" value="GNAT FAMILY N-ACETYLTRANSFERASE"/>
    <property type="match status" value="1"/>
</dbReference>
<dbReference type="GeneID" id="75831935"/>
<name>A0A9Q0BDN0_9HYPO</name>
<dbReference type="Gene3D" id="3.40.630.30">
    <property type="match status" value="1"/>
</dbReference>
<keyword evidence="4" id="KW-1185">Reference proteome</keyword>
<dbReference type="Proteomes" id="UP001055219">
    <property type="component" value="Unassembled WGS sequence"/>
</dbReference>
<dbReference type="EMBL" id="JAGIXG020000034">
    <property type="protein sequence ID" value="KAI6780349.1"/>
    <property type="molecule type" value="Genomic_DNA"/>
</dbReference>
<proteinExistence type="predicted"/>
<protein>
    <recommendedName>
        <fullName evidence="2">N-acetyltransferase domain-containing protein</fullName>
    </recommendedName>
</protein>
<dbReference type="PROSITE" id="PS51186">
    <property type="entry name" value="GNAT"/>
    <property type="match status" value="1"/>
</dbReference>
<reference evidence="3" key="2">
    <citation type="submission" date="2022-07" db="EMBL/GenBank/DDBJ databases">
        <authorList>
            <person name="Goncalves M.F.M."/>
            <person name="Hilario S."/>
            <person name="Van De Peer Y."/>
            <person name="Esteves A.C."/>
            <person name="Alves A."/>
        </authorList>
    </citation>
    <scope>NUCLEOTIDE SEQUENCE</scope>
    <source>
        <strain evidence="3">MUM 19.33</strain>
    </source>
</reference>
<dbReference type="InterPro" id="IPR050769">
    <property type="entry name" value="NAT_camello-type"/>
</dbReference>
<dbReference type="RefSeq" id="XP_051361205.1">
    <property type="nucleotide sequence ID" value="XM_051507673.1"/>
</dbReference>
<dbReference type="SUPFAM" id="SSF55729">
    <property type="entry name" value="Acyl-CoA N-acyltransferases (Nat)"/>
    <property type="match status" value="1"/>
</dbReference>
<dbReference type="CDD" id="cd04301">
    <property type="entry name" value="NAT_SF"/>
    <property type="match status" value="1"/>
</dbReference>
<comment type="caution">
    <text evidence="3">The sequence shown here is derived from an EMBL/GenBank/DDBJ whole genome shotgun (WGS) entry which is preliminary data.</text>
</comment>
<accession>A0A9Q0BDN0</accession>
<dbReference type="GO" id="GO:0008080">
    <property type="term" value="F:N-acetyltransferase activity"/>
    <property type="evidence" value="ECO:0007669"/>
    <property type="project" value="InterPro"/>
</dbReference>
<evidence type="ECO:0000256" key="1">
    <source>
        <dbReference type="ARBA" id="ARBA00022679"/>
    </source>
</evidence>
<reference evidence="3" key="1">
    <citation type="journal article" date="2021" name="J Fungi (Basel)">
        <title>Genomic and Metabolomic Analyses of the Marine Fungus Emericellopsis cladophorae: Insights into Saltwater Adaptability Mechanisms and Its Biosynthetic Potential.</title>
        <authorList>
            <person name="Goncalves M.F.M."/>
            <person name="Hilario S."/>
            <person name="Van de Peer Y."/>
            <person name="Esteves A.C."/>
            <person name="Alves A."/>
        </authorList>
    </citation>
    <scope>NUCLEOTIDE SEQUENCE</scope>
    <source>
        <strain evidence="3">MUM 19.33</strain>
    </source>
</reference>
<dbReference type="AlphaFoldDB" id="A0A9Q0BDN0"/>
<organism evidence="3 4">
    <name type="scientific">Emericellopsis cladophorae</name>
    <dbReference type="NCBI Taxonomy" id="2686198"/>
    <lineage>
        <taxon>Eukaryota</taxon>
        <taxon>Fungi</taxon>
        <taxon>Dikarya</taxon>
        <taxon>Ascomycota</taxon>
        <taxon>Pezizomycotina</taxon>
        <taxon>Sordariomycetes</taxon>
        <taxon>Hypocreomycetidae</taxon>
        <taxon>Hypocreales</taxon>
        <taxon>Bionectriaceae</taxon>
        <taxon>Emericellopsis</taxon>
    </lineage>
</organism>
<keyword evidence="1" id="KW-0808">Transferase</keyword>
<evidence type="ECO:0000313" key="3">
    <source>
        <dbReference type="EMBL" id="KAI6780349.1"/>
    </source>
</evidence>
<gene>
    <name evidence="3" type="ORF">J7T54_005451</name>
</gene>
<dbReference type="OrthoDB" id="41532at2759"/>
<dbReference type="InterPro" id="IPR016181">
    <property type="entry name" value="Acyl_CoA_acyltransferase"/>
</dbReference>
<dbReference type="Pfam" id="PF00583">
    <property type="entry name" value="Acetyltransf_1"/>
    <property type="match status" value="1"/>
</dbReference>
<feature type="domain" description="N-acetyltransferase" evidence="2">
    <location>
        <begin position="12"/>
        <end position="172"/>
    </location>
</feature>
<evidence type="ECO:0000313" key="4">
    <source>
        <dbReference type="Proteomes" id="UP001055219"/>
    </source>
</evidence>
<dbReference type="InterPro" id="IPR000182">
    <property type="entry name" value="GNAT_dom"/>
</dbReference>